<proteinExistence type="predicted"/>
<accession>A0A5B7E1K6</accession>
<keyword evidence="3" id="KW-1185">Reference proteome</keyword>
<name>A0A5B7E1K6_PORTR</name>
<evidence type="ECO:0000313" key="3">
    <source>
        <dbReference type="Proteomes" id="UP000324222"/>
    </source>
</evidence>
<evidence type="ECO:0000313" key="2">
    <source>
        <dbReference type="EMBL" id="MPC27810.1"/>
    </source>
</evidence>
<dbReference type="AlphaFoldDB" id="A0A5B7E1K6"/>
<reference evidence="2 3" key="1">
    <citation type="submission" date="2019-05" db="EMBL/GenBank/DDBJ databases">
        <title>Another draft genome of Portunus trituberculatus and its Hox gene families provides insights of decapod evolution.</title>
        <authorList>
            <person name="Jeong J.-H."/>
            <person name="Song I."/>
            <person name="Kim S."/>
            <person name="Choi T."/>
            <person name="Kim D."/>
            <person name="Ryu S."/>
            <person name="Kim W."/>
        </authorList>
    </citation>
    <scope>NUCLEOTIDE SEQUENCE [LARGE SCALE GENOMIC DNA]</scope>
    <source>
        <tissue evidence="2">Muscle</tissue>
    </source>
</reference>
<feature type="region of interest" description="Disordered" evidence="1">
    <location>
        <begin position="70"/>
        <end position="95"/>
    </location>
</feature>
<gene>
    <name evidence="2" type="ORF">E2C01_020994</name>
</gene>
<comment type="caution">
    <text evidence="2">The sequence shown here is derived from an EMBL/GenBank/DDBJ whole genome shotgun (WGS) entry which is preliminary data.</text>
</comment>
<dbReference type="Proteomes" id="UP000324222">
    <property type="component" value="Unassembled WGS sequence"/>
</dbReference>
<protein>
    <submittedName>
        <fullName evidence="2">Uncharacterized protein</fullName>
    </submittedName>
</protein>
<sequence length="101" mass="11085">MWAGIPQSPHHRLHHNLRPPTPKQLPLSPTIHANKGARDILQNFLTPSSESCLVTTICSARREMFPTGGIITLEPRTPNPAGHDNTSKDTSRSSLSLIALF</sequence>
<dbReference type="EMBL" id="VSRR010001807">
    <property type="protein sequence ID" value="MPC27810.1"/>
    <property type="molecule type" value="Genomic_DNA"/>
</dbReference>
<organism evidence="2 3">
    <name type="scientific">Portunus trituberculatus</name>
    <name type="common">Swimming crab</name>
    <name type="synonym">Neptunus trituberculatus</name>
    <dbReference type="NCBI Taxonomy" id="210409"/>
    <lineage>
        <taxon>Eukaryota</taxon>
        <taxon>Metazoa</taxon>
        <taxon>Ecdysozoa</taxon>
        <taxon>Arthropoda</taxon>
        <taxon>Crustacea</taxon>
        <taxon>Multicrustacea</taxon>
        <taxon>Malacostraca</taxon>
        <taxon>Eumalacostraca</taxon>
        <taxon>Eucarida</taxon>
        <taxon>Decapoda</taxon>
        <taxon>Pleocyemata</taxon>
        <taxon>Brachyura</taxon>
        <taxon>Eubrachyura</taxon>
        <taxon>Portunoidea</taxon>
        <taxon>Portunidae</taxon>
        <taxon>Portuninae</taxon>
        <taxon>Portunus</taxon>
    </lineage>
</organism>
<evidence type="ECO:0000256" key="1">
    <source>
        <dbReference type="SAM" id="MobiDB-lite"/>
    </source>
</evidence>
<feature type="region of interest" description="Disordered" evidence="1">
    <location>
        <begin position="1"/>
        <end position="27"/>
    </location>
</feature>